<evidence type="ECO:0000256" key="1">
    <source>
        <dbReference type="SAM" id="MobiDB-lite"/>
    </source>
</evidence>
<gene>
    <name evidence="4" type="ORF">GPL20_01510</name>
</gene>
<dbReference type="RefSeq" id="WP_157327019.1">
    <property type="nucleotide sequence ID" value="NZ_JANADL010000002.1"/>
</dbReference>
<keyword evidence="2" id="KW-0732">Signal</keyword>
<feature type="signal peptide" evidence="2">
    <location>
        <begin position="1"/>
        <end position="22"/>
    </location>
</feature>
<dbReference type="AlphaFoldDB" id="A0A844TAZ0"/>
<feature type="domain" description="TonB-dependent receptor plug" evidence="3">
    <location>
        <begin position="57"/>
        <end position="91"/>
    </location>
</feature>
<dbReference type="Gene3D" id="2.170.130.10">
    <property type="entry name" value="TonB-dependent receptor, plug domain"/>
    <property type="match status" value="1"/>
</dbReference>
<feature type="compositionally biased region" description="Low complexity" evidence="1">
    <location>
        <begin position="31"/>
        <end position="42"/>
    </location>
</feature>
<evidence type="ECO:0000313" key="4">
    <source>
        <dbReference type="EMBL" id="MVT71800.1"/>
    </source>
</evidence>
<dbReference type="InterPro" id="IPR037066">
    <property type="entry name" value="Plug_dom_sf"/>
</dbReference>
<accession>A0A844TAZ0</accession>
<feature type="chain" id="PRO_5032884788" evidence="2">
    <location>
        <begin position="23"/>
        <end position="93"/>
    </location>
</feature>
<comment type="caution">
    <text evidence="4">The sequence shown here is derived from an EMBL/GenBank/DDBJ whole genome shotgun (WGS) entry which is preliminary data.</text>
</comment>
<sequence>MRARSLQLVVIATLCCSQGALAASGKRQHHAPATTSTNPAAPYKADRLSSSRGETILNTPGQTTVLTRQVLDDMKATSLRDAMRSTAGVTIGR</sequence>
<evidence type="ECO:0000313" key="5">
    <source>
        <dbReference type="Proteomes" id="UP000449969"/>
    </source>
</evidence>
<dbReference type="Proteomes" id="UP000449969">
    <property type="component" value="Unassembled WGS sequence"/>
</dbReference>
<name>A0A844TAZ0_9BRAD</name>
<dbReference type="EMBL" id="WQNE01000001">
    <property type="protein sequence ID" value="MVT71800.1"/>
    <property type="molecule type" value="Genomic_DNA"/>
</dbReference>
<evidence type="ECO:0000256" key="2">
    <source>
        <dbReference type="SAM" id="SignalP"/>
    </source>
</evidence>
<evidence type="ECO:0000259" key="3">
    <source>
        <dbReference type="Pfam" id="PF07715"/>
    </source>
</evidence>
<proteinExistence type="predicted"/>
<dbReference type="OrthoDB" id="8242642at2"/>
<dbReference type="Pfam" id="PF07715">
    <property type="entry name" value="Plug"/>
    <property type="match status" value="1"/>
</dbReference>
<keyword evidence="4" id="KW-0675">Receptor</keyword>
<dbReference type="InterPro" id="IPR012910">
    <property type="entry name" value="Plug_dom"/>
</dbReference>
<dbReference type="SUPFAM" id="SSF56935">
    <property type="entry name" value="Porins"/>
    <property type="match status" value="1"/>
</dbReference>
<protein>
    <submittedName>
        <fullName evidence="4">TonB-dependent receptor plug domain-containing protein</fullName>
    </submittedName>
</protein>
<feature type="region of interest" description="Disordered" evidence="1">
    <location>
        <begin position="23"/>
        <end position="42"/>
    </location>
</feature>
<reference evidence="4 5" key="1">
    <citation type="submission" date="2019-12" db="EMBL/GenBank/DDBJ databases">
        <title>Draft genome sequences Bradyrhizobium cajani AMBPC1010, Bradyrhizobium pachyrhizi AMBPC1040 and Bradyrhizobium yuanmingense ALSPC3051, three plant growth promoting strains isolated from nodules of Cajanus cajan L. in Dominican Republic.</title>
        <authorList>
            <person name="Flores-Felix J.D."/>
            <person name="Araujo J."/>
            <person name="Diaz-Alcantara C."/>
            <person name="Gonzalez-Andres F."/>
            <person name="Velazquez E."/>
        </authorList>
    </citation>
    <scope>NUCLEOTIDE SEQUENCE [LARGE SCALE GENOMIC DNA]</scope>
    <source>
        <strain evidence="4 5">1010</strain>
    </source>
</reference>
<organism evidence="4 5">
    <name type="scientific">Bradyrhizobium cajani</name>
    <dbReference type="NCBI Taxonomy" id="1928661"/>
    <lineage>
        <taxon>Bacteria</taxon>
        <taxon>Pseudomonadati</taxon>
        <taxon>Pseudomonadota</taxon>
        <taxon>Alphaproteobacteria</taxon>
        <taxon>Hyphomicrobiales</taxon>
        <taxon>Nitrobacteraceae</taxon>
        <taxon>Bradyrhizobium</taxon>
    </lineage>
</organism>
<keyword evidence="5" id="KW-1185">Reference proteome</keyword>